<dbReference type="AlphaFoldDB" id="A0A6C1TY99"/>
<protein>
    <submittedName>
        <fullName evidence="3">DUF3566 domain-containing protein</fullName>
    </submittedName>
</protein>
<reference evidence="3 4" key="1">
    <citation type="submission" date="2018-12" db="EMBL/GenBank/DDBJ databases">
        <title>Corynebacterium sanguinis sp. nov., a clinically-associated and environmental corynebacterium.</title>
        <authorList>
            <person name="Gonzales-Siles L."/>
            <person name="Jaen-Luchoro D."/>
            <person name="Cardew S."/>
            <person name="Inganas E."/>
            <person name="Ohlen M."/>
            <person name="Jensie-Markopolous S."/>
            <person name="Pinyeiro-Iglesias B."/>
            <person name="Molin K."/>
            <person name="Skovbjerg S."/>
            <person name="Svensson-Stadler L."/>
            <person name="Funke G."/>
            <person name="Moore E.R.B."/>
        </authorList>
    </citation>
    <scope>NUCLEOTIDE SEQUENCE [LARGE SCALE GENOMIC DNA]</scope>
    <source>
        <strain evidence="3 4">58734</strain>
    </source>
</reference>
<keyword evidence="1" id="KW-0812">Transmembrane</keyword>
<dbReference type="Proteomes" id="UP000336646">
    <property type="component" value="Unassembled WGS sequence"/>
</dbReference>
<evidence type="ECO:0000313" key="4">
    <source>
        <dbReference type="Proteomes" id="UP000336646"/>
    </source>
</evidence>
<comment type="caution">
    <text evidence="3">The sequence shown here is derived from an EMBL/GenBank/DDBJ whole genome shotgun (WGS) entry which is preliminary data.</text>
</comment>
<gene>
    <name evidence="3" type="ORF">EKI59_11055</name>
</gene>
<evidence type="ECO:0000259" key="2">
    <source>
        <dbReference type="Pfam" id="PF12089"/>
    </source>
</evidence>
<dbReference type="OrthoDB" id="3240216at2"/>
<keyword evidence="1" id="KW-0472">Membrane</keyword>
<proteinExistence type="predicted"/>
<organism evidence="3 4">
    <name type="scientific">Corynebacterium sanguinis</name>
    <dbReference type="NCBI Taxonomy" id="2594913"/>
    <lineage>
        <taxon>Bacteria</taxon>
        <taxon>Bacillati</taxon>
        <taxon>Actinomycetota</taxon>
        <taxon>Actinomycetes</taxon>
        <taxon>Mycobacteriales</taxon>
        <taxon>Corynebacteriaceae</taxon>
        <taxon>Corynebacterium</taxon>
    </lineage>
</organism>
<feature type="transmembrane region" description="Helical" evidence="1">
    <location>
        <begin position="21"/>
        <end position="42"/>
    </location>
</feature>
<evidence type="ECO:0000313" key="3">
    <source>
        <dbReference type="EMBL" id="TVS26229.1"/>
    </source>
</evidence>
<dbReference type="RefSeq" id="WP_006839050.1">
    <property type="nucleotide sequence ID" value="NZ_JALXKV010000005.1"/>
</dbReference>
<sequence length="112" mass="11212">MAARKLTVSHINPASAFKVASLMALAGFVAWMIGVALVYFFLAQTGVVESVNSLIAGVGGEPVVDAALALSTAALFGLVGVVVAAVLAPLAAVIYNAIANLTGGITVTLTNR</sequence>
<dbReference type="EMBL" id="RXIR01000033">
    <property type="protein sequence ID" value="TVS26229.1"/>
    <property type="molecule type" value="Genomic_DNA"/>
</dbReference>
<dbReference type="InterPro" id="IPR021949">
    <property type="entry name" value="DUF3566_TM"/>
</dbReference>
<accession>A0A6C1TY99</accession>
<keyword evidence="1" id="KW-1133">Transmembrane helix</keyword>
<feature type="domain" description="DUF3566" evidence="2">
    <location>
        <begin position="5"/>
        <end position="111"/>
    </location>
</feature>
<dbReference type="Pfam" id="PF12089">
    <property type="entry name" value="DUF3566"/>
    <property type="match status" value="1"/>
</dbReference>
<feature type="transmembrane region" description="Helical" evidence="1">
    <location>
        <begin position="73"/>
        <end position="95"/>
    </location>
</feature>
<evidence type="ECO:0000256" key="1">
    <source>
        <dbReference type="SAM" id="Phobius"/>
    </source>
</evidence>
<name>A0A6C1TY99_9CORY</name>